<dbReference type="Proteomes" id="UP000271683">
    <property type="component" value="Unassembled WGS sequence"/>
</dbReference>
<dbReference type="Pfam" id="PF08974">
    <property type="entry name" value="DUF1877"/>
    <property type="match status" value="1"/>
</dbReference>
<evidence type="ECO:0000313" key="2">
    <source>
        <dbReference type="Proteomes" id="UP000271683"/>
    </source>
</evidence>
<evidence type="ECO:0000313" key="1">
    <source>
        <dbReference type="EMBL" id="ROP29401.1"/>
    </source>
</evidence>
<dbReference type="AlphaFoldDB" id="A0A3N1GGX8"/>
<name>A0A3N1GGX8_9ACTN</name>
<organism evidence="1 2">
    <name type="scientific">Couchioplanes caeruleus</name>
    <dbReference type="NCBI Taxonomy" id="56438"/>
    <lineage>
        <taxon>Bacteria</taxon>
        <taxon>Bacillati</taxon>
        <taxon>Actinomycetota</taxon>
        <taxon>Actinomycetes</taxon>
        <taxon>Micromonosporales</taxon>
        <taxon>Micromonosporaceae</taxon>
        <taxon>Couchioplanes</taxon>
    </lineage>
</organism>
<comment type="caution">
    <text evidence="1">The sequence shown here is derived from an EMBL/GenBank/DDBJ whole genome shotgun (WGS) entry which is preliminary data.</text>
</comment>
<reference evidence="1 2" key="1">
    <citation type="submission" date="2018-11" db="EMBL/GenBank/DDBJ databases">
        <title>Sequencing the genomes of 1000 actinobacteria strains.</title>
        <authorList>
            <person name="Klenk H.-P."/>
        </authorList>
    </citation>
    <scope>NUCLEOTIDE SEQUENCE [LARGE SCALE GENOMIC DNA]</scope>
    <source>
        <strain evidence="1 2">DSM 43634</strain>
    </source>
</reference>
<sequence>MSMLGYWLRVTPGELERAAGDLTWAFALAEQVSETEYAAPPTPQRRRLLELDKTWHGLDFLLRRRNFPVSVVLGEQDFLFDPDDIPDWGYGPPRYLTPEQVAQAAQAIAALTEADLIAGVDPAHLDRERICPAVWDRSGELEWAVSRLPRATEFLTAAAADGDAVICWIA</sequence>
<protein>
    <submittedName>
        <fullName evidence="1">Uncharacterized protein DUF1877</fullName>
    </submittedName>
</protein>
<proteinExistence type="predicted"/>
<gene>
    <name evidence="1" type="ORF">EDD30_2194</name>
</gene>
<dbReference type="InterPro" id="IPR035944">
    <property type="entry name" value="YfbM-like_sf"/>
</dbReference>
<dbReference type="InterPro" id="IPR015068">
    <property type="entry name" value="DUF1877"/>
</dbReference>
<dbReference type="SUPFAM" id="SSF111069">
    <property type="entry name" value="Hypothetical protein yfbM"/>
    <property type="match status" value="1"/>
</dbReference>
<dbReference type="RefSeq" id="WP_244945194.1">
    <property type="nucleotide sequence ID" value="NZ_RJKL01000001.1"/>
</dbReference>
<dbReference type="EMBL" id="RJKL01000001">
    <property type="protein sequence ID" value="ROP29401.1"/>
    <property type="molecule type" value="Genomic_DNA"/>
</dbReference>
<accession>A0A3N1GGX8</accession>
<dbReference type="Gene3D" id="3.40.1760.10">
    <property type="entry name" value="YfbM-like super family"/>
    <property type="match status" value="1"/>
</dbReference>